<sequence length="358" mass="39729">MAQNKIVTSVSAIVDNIISPTENNVVCIDTKNSRIGVKKSQPAYEIDVSGQINTNILTINNGNTNLTTIDSSGIASTTITIGSNKLTSSNITFDTNVNYRTMNGISIISISGNIDNLKSTDLSCSSNLYVKSIRPYIVNNDISINGNLVIENSLNSLKTTNLIIKNINPFTNRDISINGNVWIDGSLNVKGRSLAFEVNANYVILRSDDRLKHNEQNIENALSIIRQLNPQIYQKTANFKELHYRGSINEPYILEAGLIAQEVEKIDELKFSVISGNEETPYSLNYNNIFIYCLAALKELDNNVESIKNVLNLNTTNNSGSNNHDLINIINSQNIQIQELVNKLNILENRISTIERAF</sequence>
<evidence type="ECO:0000256" key="1">
    <source>
        <dbReference type="SAM" id="Coils"/>
    </source>
</evidence>
<dbReference type="PROSITE" id="PS51688">
    <property type="entry name" value="ICA"/>
    <property type="match status" value="1"/>
</dbReference>
<evidence type="ECO:0000313" key="3">
    <source>
        <dbReference type="EMBL" id="QHT20776.1"/>
    </source>
</evidence>
<name>A0A6C0DUY7_9ZZZZ</name>
<dbReference type="AlphaFoldDB" id="A0A6C0DUY7"/>
<reference evidence="3" key="1">
    <citation type="journal article" date="2020" name="Nature">
        <title>Giant virus diversity and host interactions through global metagenomics.</title>
        <authorList>
            <person name="Schulz F."/>
            <person name="Roux S."/>
            <person name="Paez-Espino D."/>
            <person name="Jungbluth S."/>
            <person name="Walsh D.A."/>
            <person name="Denef V.J."/>
            <person name="McMahon K.D."/>
            <person name="Konstantinidis K.T."/>
            <person name="Eloe-Fadrosh E.A."/>
            <person name="Kyrpides N.C."/>
            <person name="Woyke T."/>
        </authorList>
    </citation>
    <scope>NUCLEOTIDE SEQUENCE</scope>
    <source>
        <strain evidence="3">GVMAG-M-3300023174-75</strain>
    </source>
</reference>
<dbReference type="Pfam" id="PF13884">
    <property type="entry name" value="Peptidase_S74"/>
    <property type="match status" value="1"/>
</dbReference>
<proteinExistence type="predicted"/>
<dbReference type="EMBL" id="MN739683">
    <property type="protein sequence ID" value="QHT20776.1"/>
    <property type="molecule type" value="Genomic_DNA"/>
</dbReference>
<accession>A0A6C0DUY7</accession>
<keyword evidence="1" id="KW-0175">Coiled coil</keyword>
<feature type="coiled-coil region" evidence="1">
    <location>
        <begin position="330"/>
        <end position="357"/>
    </location>
</feature>
<evidence type="ECO:0000259" key="2">
    <source>
        <dbReference type="PROSITE" id="PS51688"/>
    </source>
</evidence>
<organism evidence="3">
    <name type="scientific">viral metagenome</name>
    <dbReference type="NCBI Taxonomy" id="1070528"/>
    <lineage>
        <taxon>unclassified sequences</taxon>
        <taxon>metagenomes</taxon>
        <taxon>organismal metagenomes</taxon>
    </lineage>
</organism>
<dbReference type="InterPro" id="IPR030392">
    <property type="entry name" value="S74_ICA"/>
</dbReference>
<protein>
    <recommendedName>
        <fullName evidence="2">Peptidase S74 domain-containing protein</fullName>
    </recommendedName>
</protein>
<feature type="domain" description="Peptidase S74" evidence="2">
    <location>
        <begin position="207"/>
        <end position="311"/>
    </location>
</feature>